<sequence>MNTGFITKKNYDYAEAGHDGYWRLNAPVGVSRQILSIKSEYWLLIDTFRSAGKHTYGVHFHFAENTPLQMDQERGRIVTAHKHGSNLLMQTAGAAVRMNREDCWIARHYNEKHRSSKVVLETEGEGPFTTIVTVLRPFDHSEQISLMVQPLAIKWKSEQEVGPEQAIGFALHDGERTDYVVVSRQGPQSYRFAGVQMTGEVLWLRREEGGTDRAYVVK</sequence>
<name>A0A371P6R5_9BACL</name>
<dbReference type="Proteomes" id="UP000261905">
    <property type="component" value="Unassembled WGS sequence"/>
</dbReference>
<dbReference type="EMBL" id="QUBQ01000005">
    <property type="protein sequence ID" value="REK71633.1"/>
    <property type="molecule type" value="Genomic_DNA"/>
</dbReference>
<keyword evidence="3" id="KW-1185">Reference proteome</keyword>
<evidence type="ECO:0000259" key="1">
    <source>
        <dbReference type="Pfam" id="PF07940"/>
    </source>
</evidence>
<evidence type="ECO:0000313" key="3">
    <source>
        <dbReference type="Proteomes" id="UP000261905"/>
    </source>
</evidence>
<organism evidence="2 3">
    <name type="scientific">Paenibacillus paeoniae</name>
    <dbReference type="NCBI Taxonomy" id="2292705"/>
    <lineage>
        <taxon>Bacteria</taxon>
        <taxon>Bacillati</taxon>
        <taxon>Bacillota</taxon>
        <taxon>Bacilli</taxon>
        <taxon>Bacillales</taxon>
        <taxon>Paenibacillaceae</taxon>
        <taxon>Paenibacillus</taxon>
    </lineage>
</organism>
<dbReference type="GO" id="GO:0016829">
    <property type="term" value="F:lyase activity"/>
    <property type="evidence" value="ECO:0007669"/>
    <property type="project" value="InterPro"/>
</dbReference>
<gene>
    <name evidence="2" type="ORF">DX130_21850</name>
</gene>
<dbReference type="OrthoDB" id="7335480at2"/>
<evidence type="ECO:0000313" key="2">
    <source>
        <dbReference type="EMBL" id="REK71633.1"/>
    </source>
</evidence>
<dbReference type="InterPro" id="IPR012480">
    <property type="entry name" value="Hepar_II_III_C"/>
</dbReference>
<proteinExistence type="predicted"/>
<dbReference type="Pfam" id="PF07940">
    <property type="entry name" value="Hepar_II_III_C"/>
    <property type="match status" value="1"/>
</dbReference>
<comment type="caution">
    <text evidence="2">The sequence shown here is derived from an EMBL/GenBank/DDBJ whole genome shotgun (WGS) entry which is preliminary data.</text>
</comment>
<protein>
    <recommendedName>
        <fullName evidence="1">Heparinase II/III-like C-terminal domain-containing protein</fullName>
    </recommendedName>
</protein>
<reference evidence="2 3" key="1">
    <citation type="submission" date="2018-08" db="EMBL/GenBank/DDBJ databases">
        <title>Paenibacillus sp. M4BSY-1, whole genome shotgun sequence.</title>
        <authorList>
            <person name="Tuo L."/>
        </authorList>
    </citation>
    <scope>NUCLEOTIDE SEQUENCE [LARGE SCALE GENOMIC DNA]</scope>
    <source>
        <strain evidence="2 3">M4BSY-1</strain>
    </source>
</reference>
<dbReference type="AlphaFoldDB" id="A0A371P6R5"/>
<feature type="domain" description="Heparinase II/III-like C-terminal" evidence="1">
    <location>
        <begin position="8"/>
        <end position="124"/>
    </location>
</feature>
<accession>A0A371P6R5</accession>
<dbReference type="Gene3D" id="2.70.98.70">
    <property type="match status" value="1"/>
</dbReference>